<keyword evidence="4" id="KW-1185">Reference proteome</keyword>
<dbReference type="eggNOG" id="COG4636">
    <property type="taxonomic scope" value="Bacteria"/>
</dbReference>
<dbReference type="EMBL" id="CP000804">
    <property type="protein sequence ID" value="ABU58561.1"/>
    <property type="molecule type" value="Genomic_DNA"/>
</dbReference>
<feature type="transmembrane region" description="Helical" evidence="1">
    <location>
        <begin position="65"/>
        <end position="90"/>
    </location>
</feature>
<dbReference type="InterPro" id="IPR008538">
    <property type="entry name" value="Uma2"/>
</dbReference>
<dbReference type="CDD" id="cd06260">
    <property type="entry name" value="DUF820-like"/>
    <property type="match status" value="1"/>
</dbReference>
<accession>A7NSD2</accession>
<proteinExistence type="predicted"/>
<dbReference type="AlphaFoldDB" id="A7NSD2"/>
<dbReference type="PANTHER" id="PTHR34107">
    <property type="entry name" value="SLL0198 PROTEIN-RELATED"/>
    <property type="match status" value="1"/>
</dbReference>
<dbReference type="InterPro" id="IPR012296">
    <property type="entry name" value="Nuclease_put_TT1808"/>
</dbReference>
<dbReference type="SUPFAM" id="SSF52980">
    <property type="entry name" value="Restriction endonuclease-like"/>
    <property type="match status" value="1"/>
</dbReference>
<dbReference type="Gene3D" id="3.90.1570.10">
    <property type="entry name" value="tt1808, chain A"/>
    <property type="match status" value="1"/>
</dbReference>
<organism evidence="3 4">
    <name type="scientific">Roseiflexus castenholzii (strain DSM 13941 / HLO8)</name>
    <dbReference type="NCBI Taxonomy" id="383372"/>
    <lineage>
        <taxon>Bacteria</taxon>
        <taxon>Bacillati</taxon>
        <taxon>Chloroflexota</taxon>
        <taxon>Chloroflexia</taxon>
        <taxon>Chloroflexales</taxon>
        <taxon>Roseiflexineae</taxon>
        <taxon>Roseiflexaceae</taxon>
        <taxon>Roseiflexus</taxon>
    </lineage>
</organism>
<dbReference type="Proteomes" id="UP000000263">
    <property type="component" value="Chromosome"/>
</dbReference>
<keyword evidence="1" id="KW-0472">Membrane</keyword>
<name>A7NSD2_ROSCS</name>
<dbReference type="RefSeq" id="WP_012120985.1">
    <property type="nucleotide sequence ID" value="NC_009767.1"/>
</dbReference>
<keyword evidence="1" id="KW-1133">Transmembrane helix</keyword>
<evidence type="ECO:0000259" key="2">
    <source>
        <dbReference type="Pfam" id="PF05685"/>
    </source>
</evidence>
<gene>
    <name evidence="3" type="ordered locus">Rcas_2481</name>
</gene>
<evidence type="ECO:0000313" key="3">
    <source>
        <dbReference type="EMBL" id="ABU58561.1"/>
    </source>
</evidence>
<evidence type="ECO:0000313" key="4">
    <source>
        <dbReference type="Proteomes" id="UP000000263"/>
    </source>
</evidence>
<sequence>MTAPASTGQLRMVRAADSLDIDLDALQGLWSEEQYLALARQTNRLIEFTDGVIEVLPMPTRKHQAISLFLVLALLAFVQPRGGAVFYAPLRLRVRPGAFREPDIMLLCDARDPRNQNEFWLGADLVVEIVSPDHPERDTVEKPRDYAQAGIPEYWIVNPLDETITVLALEHDVYSTFGVFRRSEQAVPRLLDGFAVSVDAVFDAE</sequence>
<keyword evidence="1" id="KW-0812">Transmembrane</keyword>
<dbReference type="KEGG" id="rca:Rcas_2481"/>
<dbReference type="STRING" id="383372.Rcas_2481"/>
<protein>
    <recommendedName>
        <fullName evidence="2">Putative restriction endonuclease domain-containing protein</fullName>
    </recommendedName>
</protein>
<feature type="domain" description="Putative restriction endonuclease" evidence="2">
    <location>
        <begin position="33"/>
        <end position="198"/>
    </location>
</feature>
<dbReference type="HOGENOM" id="CLU_076312_0_2_0"/>
<dbReference type="InterPro" id="IPR011335">
    <property type="entry name" value="Restrct_endonuc-II-like"/>
</dbReference>
<dbReference type="PANTHER" id="PTHR34107:SF2">
    <property type="entry name" value="SLL0888 PROTEIN"/>
    <property type="match status" value="1"/>
</dbReference>
<reference evidence="3 4" key="1">
    <citation type="submission" date="2007-08" db="EMBL/GenBank/DDBJ databases">
        <title>Complete sequence of Roseiflexus castenholzii DSM 13941.</title>
        <authorList>
            <consortium name="US DOE Joint Genome Institute"/>
            <person name="Copeland A."/>
            <person name="Lucas S."/>
            <person name="Lapidus A."/>
            <person name="Barry K."/>
            <person name="Glavina del Rio T."/>
            <person name="Dalin E."/>
            <person name="Tice H."/>
            <person name="Pitluck S."/>
            <person name="Thompson L.S."/>
            <person name="Brettin T."/>
            <person name="Bruce D."/>
            <person name="Detter J.C."/>
            <person name="Han C."/>
            <person name="Tapia R."/>
            <person name="Schmutz J."/>
            <person name="Larimer F."/>
            <person name="Land M."/>
            <person name="Hauser L."/>
            <person name="Kyrpides N."/>
            <person name="Mikhailova N."/>
            <person name="Bryant D.A."/>
            <person name="Hanada S."/>
            <person name="Tsukatani Y."/>
            <person name="Richardson P."/>
        </authorList>
    </citation>
    <scope>NUCLEOTIDE SEQUENCE [LARGE SCALE GENOMIC DNA]</scope>
    <source>
        <strain evidence="4">DSM 13941 / HLO8</strain>
    </source>
</reference>
<dbReference type="OrthoDB" id="9793127at2"/>
<dbReference type="Pfam" id="PF05685">
    <property type="entry name" value="Uma2"/>
    <property type="match status" value="1"/>
</dbReference>
<evidence type="ECO:0000256" key="1">
    <source>
        <dbReference type="SAM" id="Phobius"/>
    </source>
</evidence>